<organism evidence="1 2">
    <name type="scientific">Smallanthus sonchifolius</name>
    <dbReference type="NCBI Taxonomy" id="185202"/>
    <lineage>
        <taxon>Eukaryota</taxon>
        <taxon>Viridiplantae</taxon>
        <taxon>Streptophyta</taxon>
        <taxon>Embryophyta</taxon>
        <taxon>Tracheophyta</taxon>
        <taxon>Spermatophyta</taxon>
        <taxon>Magnoliopsida</taxon>
        <taxon>eudicotyledons</taxon>
        <taxon>Gunneridae</taxon>
        <taxon>Pentapetalae</taxon>
        <taxon>asterids</taxon>
        <taxon>campanulids</taxon>
        <taxon>Asterales</taxon>
        <taxon>Asteraceae</taxon>
        <taxon>Asteroideae</taxon>
        <taxon>Heliantheae alliance</taxon>
        <taxon>Millerieae</taxon>
        <taxon>Smallanthus</taxon>
    </lineage>
</organism>
<dbReference type="EMBL" id="CM042022">
    <property type="protein sequence ID" value="KAI3816698.1"/>
    <property type="molecule type" value="Genomic_DNA"/>
</dbReference>
<reference evidence="2" key="1">
    <citation type="journal article" date="2022" name="Mol. Ecol. Resour.">
        <title>The genomes of chicory, endive, great burdock and yacon provide insights into Asteraceae palaeo-polyploidization history and plant inulin production.</title>
        <authorList>
            <person name="Fan W."/>
            <person name="Wang S."/>
            <person name="Wang H."/>
            <person name="Wang A."/>
            <person name="Jiang F."/>
            <person name="Liu H."/>
            <person name="Zhao H."/>
            <person name="Xu D."/>
            <person name="Zhang Y."/>
        </authorList>
    </citation>
    <scope>NUCLEOTIDE SEQUENCE [LARGE SCALE GENOMIC DNA]</scope>
    <source>
        <strain evidence="2">cv. Yunnan</strain>
    </source>
</reference>
<reference evidence="1 2" key="2">
    <citation type="journal article" date="2022" name="Mol. Ecol. Resour.">
        <title>The genomes of chicory, endive, great burdock and yacon provide insights into Asteraceae paleo-polyploidization history and plant inulin production.</title>
        <authorList>
            <person name="Fan W."/>
            <person name="Wang S."/>
            <person name="Wang H."/>
            <person name="Wang A."/>
            <person name="Jiang F."/>
            <person name="Liu H."/>
            <person name="Zhao H."/>
            <person name="Xu D."/>
            <person name="Zhang Y."/>
        </authorList>
    </citation>
    <scope>NUCLEOTIDE SEQUENCE [LARGE SCALE GENOMIC DNA]</scope>
    <source>
        <strain evidence="2">cv. Yunnan</strain>
        <tissue evidence="1">Leaves</tissue>
    </source>
</reference>
<proteinExistence type="predicted"/>
<comment type="caution">
    <text evidence="1">The sequence shown here is derived from an EMBL/GenBank/DDBJ whole genome shotgun (WGS) entry which is preliminary data.</text>
</comment>
<name>A0ACB9J888_9ASTR</name>
<accession>A0ACB9J888</accession>
<sequence>MHAVSRNVSDKGRDTNLGVKSDSSSEVGHIGSPGYRADGEASPNGPSSPGQMDLGNDDVSPVSPTAVIKRNQTSVIQKDANHDCDYHDGVERDMENLAR</sequence>
<gene>
    <name evidence="1" type="ORF">L1987_16402</name>
</gene>
<protein>
    <submittedName>
        <fullName evidence="1">Uncharacterized protein</fullName>
    </submittedName>
</protein>
<keyword evidence="2" id="KW-1185">Reference proteome</keyword>
<evidence type="ECO:0000313" key="2">
    <source>
        <dbReference type="Proteomes" id="UP001056120"/>
    </source>
</evidence>
<dbReference type="Proteomes" id="UP001056120">
    <property type="component" value="Linkage Group LG05"/>
</dbReference>
<evidence type="ECO:0000313" key="1">
    <source>
        <dbReference type="EMBL" id="KAI3816698.1"/>
    </source>
</evidence>